<dbReference type="GO" id="GO:0033202">
    <property type="term" value="C:DNA helicase complex"/>
    <property type="evidence" value="ECO:0007669"/>
    <property type="project" value="TreeGrafter"/>
</dbReference>
<comment type="similarity">
    <text evidence="13">Belongs to the helicase family. AddA subfamily.</text>
</comment>
<keyword evidence="5 13" id="KW-0347">Helicase</keyword>
<evidence type="ECO:0000256" key="7">
    <source>
        <dbReference type="ARBA" id="ARBA00022840"/>
    </source>
</evidence>
<dbReference type="PANTHER" id="PTHR11070">
    <property type="entry name" value="UVRD / RECB / PCRA DNA HELICASE FAMILY MEMBER"/>
    <property type="match status" value="1"/>
</dbReference>
<keyword evidence="4 13" id="KW-0378">Hydrolase</keyword>
<comment type="caution">
    <text evidence="17">The sequence shown here is derived from an EMBL/GenBank/DDBJ whole genome shotgun (WGS) entry which is preliminary data.</text>
</comment>
<dbReference type="Pfam" id="PF00580">
    <property type="entry name" value="UvrD-helicase"/>
    <property type="match status" value="1"/>
</dbReference>
<dbReference type="InterPro" id="IPR014017">
    <property type="entry name" value="DNA_helicase_UvrD-like_C"/>
</dbReference>
<comment type="function">
    <text evidence="13">The heterodimer acts as both an ATP-dependent DNA helicase and an ATP-dependent, dual-direction single-stranded exonuclease. Recognizes the chi site generating a DNA molecule suitable for the initiation of homologous recombination. The AddA nuclease domain is required for chi fragment generation; this subunit has the helicase and 3' -&gt; 5' nuclease activities.</text>
</comment>
<keyword evidence="8 13" id="KW-0238">DNA-binding</keyword>
<dbReference type="OrthoDB" id="9810135at2"/>
<evidence type="ECO:0000256" key="11">
    <source>
        <dbReference type="ARBA" id="ARBA00034617"/>
    </source>
</evidence>
<dbReference type="Gene3D" id="3.40.50.300">
    <property type="entry name" value="P-loop containing nucleotide triphosphate hydrolases"/>
    <property type="match status" value="4"/>
</dbReference>
<keyword evidence="10 13" id="KW-0413">Isomerase</keyword>
<gene>
    <name evidence="13" type="primary">addA</name>
    <name evidence="17" type="ORF">FD02_GL001150</name>
</gene>
<comment type="catalytic activity">
    <reaction evidence="11 13">
        <text>Couples ATP hydrolysis with the unwinding of duplex DNA by translocating in the 3'-5' direction.</text>
        <dbReference type="EC" id="5.6.2.4"/>
    </reaction>
</comment>
<feature type="domain" description="UvrD-like helicase ATP-binding" evidence="15">
    <location>
        <begin position="2"/>
        <end position="473"/>
    </location>
</feature>
<evidence type="ECO:0000256" key="5">
    <source>
        <dbReference type="ARBA" id="ARBA00022806"/>
    </source>
</evidence>
<dbReference type="PROSITE" id="PS51198">
    <property type="entry name" value="UVRD_HELICASE_ATP_BIND"/>
    <property type="match status" value="1"/>
</dbReference>
<evidence type="ECO:0000256" key="9">
    <source>
        <dbReference type="ARBA" id="ARBA00023204"/>
    </source>
</evidence>
<evidence type="ECO:0000313" key="18">
    <source>
        <dbReference type="Proteomes" id="UP000051804"/>
    </source>
</evidence>
<dbReference type="GO" id="GO:0005829">
    <property type="term" value="C:cytosol"/>
    <property type="evidence" value="ECO:0007669"/>
    <property type="project" value="TreeGrafter"/>
</dbReference>
<evidence type="ECO:0000256" key="2">
    <source>
        <dbReference type="ARBA" id="ARBA00022741"/>
    </source>
</evidence>
<comment type="subunit">
    <text evidence="13">Heterodimer of AddA and AddB/RexB.</text>
</comment>
<dbReference type="InterPro" id="IPR014016">
    <property type="entry name" value="UvrD-like_ATP-bd"/>
</dbReference>
<accession>A0A0R1JQ38</accession>
<evidence type="ECO:0000313" key="17">
    <source>
        <dbReference type="EMBL" id="KRK73292.1"/>
    </source>
</evidence>
<dbReference type="GO" id="GO:0016887">
    <property type="term" value="F:ATP hydrolysis activity"/>
    <property type="evidence" value="ECO:0007669"/>
    <property type="project" value="RHEA"/>
</dbReference>
<dbReference type="EC" id="3.1.-.-" evidence="13"/>
<dbReference type="SUPFAM" id="SSF52540">
    <property type="entry name" value="P-loop containing nucleoside triphosphate hydrolases"/>
    <property type="match status" value="1"/>
</dbReference>
<dbReference type="RefSeq" id="WP_056950551.1">
    <property type="nucleotide sequence ID" value="NZ_AZDJ01000013.1"/>
</dbReference>
<dbReference type="Gene3D" id="3.90.320.10">
    <property type="match status" value="1"/>
</dbReference>
<keyword evidence="1 13" id="KW-0540">Nuclease</keyword>
<dbReference type="InterPro" id="IPR000212">
    <property type="entry name" value="DNA_helicase_UvrD/REP"/>
</dbReference>
<keyword evidence="7 13" id="KW-0067">ATP-binding</keyword>
<dbReference type="InterPro" id="IPR011335">
    <property type="entry name" value="Restrct_endonuc-II-like"/>
</dbReference>
<evidence type="ECO:0000259" key="16">
    <source>
        <dbReference type="PROSITE" id="PS51217"/>
    </source>
</evidence>
<dbReference type="InterPro" id="IPR038726">
    <property type="entry name" value="PDDEXK_AddAB-type"/>
</dbReference>
<dbReference type="STRING" id="1291734.FD02_GL001150"/>
<dbReference type="SUPFAM" id="SSF52980">
    <property type="entry name" value="Restriction endonuclease-like"/>
    <property type="match status" value="1"/>
</dbReference>
<dbReference type="PROSITE" id="PS51217">
    <property type="entry name" value="UVRD_HELICASE_CTER"/>
    <property type="match status" value="1"/>
</dbReference>
<keyword evidence="2 13" id="KW-0547">Nucleotide-binding</keyword>
<organism evidence="17 18">
    <name type="scientific">Lacticaseibacillus nasuensis JCM 17158</name>
    <dbReference type="NCBI Taxonomy" id="1291734"/>
    <lineage>
        <taxon>Bacteria</taxon>
        <taxon>Bacillati</taxon>
        <taxon>Bacillota</taxon>
        <taxon>Bacilli</taxon>
        <taxon>Lactobacillales</taxon>
        <taxon>Lactobacillaceae</taxon>
        <taxon>Lacticaseibacillus</taxon>
    </lineage>
</organism>
<feature type="domain" description="UvrD-like helicase C-terminal" evidence="16">
    <location>
        <begin position="490"/>
        <end position="797"/>
    </location>
</feature>
<dbReference type="InterPro" id="IPR014152">
    <property type="entry name" value="AddA"/>
</dbReference>
<dbReference type="GO" id="GO:0043138">
    <property type="term" value="F:3'-5' DNA helicase activity"/>
    <property type="evidence" value="ECO:0007669"/>
    <property type="project" value="UniProtKB-UniRule"/>
</dbReference>
<dbReference type="Gene3D" id="1.10.486.10">
    <property type="entry name" value="PCRA, domain 4"/>
    <property type="match status" value="1"/>
</dbReference>
<dbReference type="InterPro" id="IPR027417">
    <property type="entry name" value="P-loop_NTPase"/>
</dbReference>
<dbReference type="GO" id="GO:0008408">
    <property type="term" value="F:3'-5' exonuclease activity"/>
    <property type="evidence" value="ECO:0007669"/>
    <property type="project" value="UniProtKB-UniRule"/>
</dbReference>
<evidence type="ECO:0000256" key="13">
    <source>
        <dbReference type="HAMAP-Rule" id="MF_01451"/>
    </source>
</evidence>
<dbReference type="Proteomes" id="UP000051804">
    <property type="component" value="Unassembled WGS sequence"/>
</dbReference>
<dbReference type="HAMAP" id="MF_01451">
    <property type="entry name" value="AddA"/>
    <property type="match status" value="1"/>
</dbReference>
<evidence type="ECO:0000256" key="12">
    <source>
        <dbReference type="ARBA" id="ARBA00048988"/>
    </source>
</evidence>
<feature type="binding site" evidence="14">
    <location>
        <begin position="23"/>
        <end position="30"/>
    </location>
    <ligand>
        <name>ATP</name>
        <dbReference type="ChEBI" id="CHEBI:30616"/>
    </ligand>
</feature>
<keyword evidence="3 13" id="KW-0227">DNA damage</keyword>
<protein>
    <recommendedName>
        <fullName evidence="13">ATP-dependent helicase/nuclease subunit A</fullName>
        <ecNumber evidence="13">3.1.-.-</ecNumber>
        <ecNumber evidence="13">5.6.2.4</ecNumber>
    </recommendedName>
    <alternativeName>
        <fullName evidence="13">ATP-dependent helicase/nuclease AddA</fullName>
    </alternativeName>
    <alternativeName>
        <fullName evidence="13">DNA 3'-5' helicase AddA</fullName>
    </alternativeName>
</protein>
<name>A0A0R1JQ38_9LACO</name>
<dbReference type="GO" id="GO:0000724">
    <property type="term" value="P:double-strand break repair via homologous recombination"/>
    <property type="evidence" value="ECO:0007669"/>
    <property type="project" value="UniProtKB-UniRule"/>
</dbReference>
<keyword evidence="18" id="KW-1185">Reference proteome</keyword>
<dbReference type="Pfam" id="PF13361">
    <property type="entry name" value="UvrD_C"/>
    <property type="match status" value="1"/>
</dbReference>
<evidence type="ECO:0000256" key="1">
    <source>
        <dbReference type="ARBA" id="ARBA00022722"/>
    </source>
</evidence>
<comment type="cofactor">
    <cofactor evidence="13">
        <name>Mg(2+)</name>
        <dbReference type="ChEBI" id="CHEBI:18420"/>
    </cofactor>
</comment>
<dbReference type="PATRIC" id="fig|1291734.4.peg.1180"/>
<dbReference type="EC" id="5.6.2.4" evidence="13"/>
<dbReference type="GO" id="GO:0005524">
    <property type="term" value="F:ATP binding"/>
    <property type="evidence" value="ECO:0007669"/>
    <property type="project" value="UniProtKB-UniRule"/>
</dbReference>
<dbReference type="GO" id="GO:0003690">
    <property type="term" value="F:double-stranded DNA binding"/>
    <property type="evidence" value="ECO:0007669"/>
    <property type="project" value="UniProtKB-UniRule"/>
</dbReference>
<dbReference type="EMBL" id="AZDJ01000013">
    <property type="protein sequence ID" value="KRK73292.1"/>
    <property type="molecule type" value="Genomic_DNA"/>
</dbReference>
<evidence type="ECO:0000256" key="14">
    <source>
        <dbReference type="PROSITE-ProRule" id="PRU00560"/>
    </source>
</evidence>
<keyword evidence="6 13" id="KW-0269">Exonuclease</keyword>
<dbReference type="InterPro" id="IPR011604">
    <property type="entry name" value="PDDEXK-like_dom_sf"/>
</dbReference>
<reference evidence="17 18" key="1">
    <citation type="journal article" date="2015" name="Genome Announc.">
        <title>Expanding the biotechnology potential of lactobacilli through comparative genomics of 213 strains and associated genera.</title>
        <authorList>
            <person name="Sun Z."/>
            <person name="Harris H.M."/>
            <person name="McCann A."/>
            <person name="Guo C."/>
            <person name="Argimon S."/>
            <person name="Zhang W."/>
            <person name="Yang X."/>
            <person name="Jeffery I.B."/>
            <person name="Cooney J.C."/>
            <person name="Kagawa T.F."/>
            <person name="Liu W."/>
            <person name="Song Y."/>
            <person name="Salvetti E."/>
            <person name="Wrobel A."/>
            <person name="Rasinkangas P."/>
            <person name="Parkhill J."/>
            <person name="Rea M.C."/>
            <person name="O'Sullivan O."/>
            <person name="Ritari J."/>
            <person name="Douillard F.P."/>
            <person name="Paul Ross R."/>
            <person name="Yang R."/>
            <person name="Briner A.E."/>
            <person name="Felis G.E."/>
            <person name="de Vos W.M."/>
            <person name="Barrangou R."/>
            <person name="Klaenhammer T.R."/>
            <person name="Caufield P.W."/>
            <person name="Cui Y."/>
            <person name="Zhang H."/>
            <person name="O'Toole P.W."/>
        </authorList>
    </citation>
    <scope>NUCLEOTIDE SEQUENCE [LARGE SCALE GENOMIC DNA]</scope>
    <source>
        <strain evidence="17 18">JCM 17158</strain>
    </source>
</reference>
<evidence type="ECO:0000256" key="6">
    <source>
        <dbReference type="ARBA" id="ARBA00022839"/>
    </source>
</evidence>
<sequence>MTQFTQNQQAAISHAGHDVLVSASAGSGKTTVLVERIVQQVLAGADLSRMLIVTFTNAATASMRERIQRALKERLTKLRDTLPGDTRRHLAQQIAASVGAPIMTLDAFSLQVVRQYYDVIGMDPGFRLLTDNTEAAMLADRVWGDLREVLYTGDHREAFLRLTANFAKQPTDDGLTTVVMALNRFAMTMPDPAAWLAGLPAAYDPAQFDTYFAQQIWPAVQANLLGAAQQLQALSVAAAGADPATAKVAENLAQTQAVVQGAAELTEPTYAAAQAAVATITWPRWPGVKKGSDDAVKETVAAWKTQRDAIKEQVSQDVDAQFVLTPGDLTRALTAVAPMMQDLVAVTTEFMTALAAEKAARQVQGFADIAQNALRILTAIDPQTGVPVGDNFKAAYDTVMVDEYQDINQLQEALLDAVSAPAPGNRFMVGDVKQSIYGFRLADPQLFLAKYARFAEPSEPGERLVLAENFRSTEPILAFTNLVFAQLMDPAVGQLAYDASAELKYGATKLPTATAAATEVLIDVQPELDESAADDSEDGLDKAQRETQLVIRRIQALVADPKAVIVDKDTGKYRRIHYRDITLLTRARTQNITIQSEFSQAGVPIVVADAQNYFKTTELMMMLSLLRLIDNPRQDIALAAVLRSPIVGLSADQLALVRLAAPEADYYTAVTTFAAGGSETALAKRTRQQVQTFLTQLADFREYARGHELVDLIWQIYAVTGLLDFVGGMPGGTQRQANLRALASRAASYEAGGFRGLFAFIHFIELMQKQDQDLALPVTLDPDTDAVSLMTIHGSKGLEFPVVFLLQADKHFNLQDLTAPLILSRTGAGITWLEPETRMQYQLPQYLQAQAIKRDALLAEEMRLLYVALTRAQQRLIIVGATADEEKLTAGWQAAAAGQELVLPARARRHAGSYLDWIGLALARLPEFAAGPALPGLQRFGAKVTLQFDHGATTSAAPVSAAPAAAPTAQPDFPLQGWLDWQYEEDVATRTTGFQAVTEIKRAFDDPAVTELQNAEKTVATKPAELAVPQFLTADTVAPTSVGTATHLVLQRLPLTAPVTTASVQATIDDLVASQVLTAPVAAKIVVPHIVRFFASDLGQLLLAHPEAVQRELPFSLLKPASQVFEHIGDGYDLLIHGIVDGLVTLPERVVLFDYKTDRVTDDGTSLIDKYQGQLNLYSRALAHVLGRPVTEKYLVALATGAILPVPVAKQQDE</sequence>
<evidence type="ECO:0000256" key="8">
    <source>
        <dbReference type="ARBA" id="ARBA00023125"/>
    </source>
</evidence>
<dbReference type="PANTHER" id="PTHR11070:SF48">
    <property type="entry name" value="ATP-DEPENDENT HELICASE_NUCLEASE SUBUNIT A"/>
    <property type="match status" value="1"/>
</dbReference>
<keyword evidence="9 13" id="KW-0234">DNA repair</keyword>
<comment type="catalytic activity">
    <reaction evidence="12 13">
        <text>ATP + H2O = ADP + phosphate + H(+)</text>
        <dbReference type="Rhea" id="RHEA:13065"/>
        <dbReference type="ChEBI" id="CHEBI:15377"/>
        <dbReference type="ChEBI" id="CHEBI:15378"/>
        <dbReference type="ChEBI" id="CHEBI:30616"/>
        <dbReference type="ChEBI" id="CHEBI:43474"/>
        <dbReference type="ChEBI" id="CHEBI:456216"/>
        <dbReference type="EC" id="5.6.2.4"/>
    </reaction>
</comment>
<evidence type="ECO:0000256" key="4">
    <source>
        <dbReference type="ARBA" id="ARBA00022801"/>
    </source>
</evidence>
<evidence type="ECO:0000259" key="15">
    <source>
        <dbReference type="PROSITE" id="PS51198"/>
    </source>
</evidence>
<dbReference type="Pfam" id="PF12705">
    <property type="entry name" value="PDDEXK_1"/>
    <property type="match status" value="1"/>
</dbReference>
<evidence type="ECO:0000256" key="10">
    <source>
        <dbReference type="ARBA" id="ARBA00023235"/>
    </source>
</evidence>
<evidence type="ECO:0000256" key="3">
    <source>
        <dbReference type="ARBA" id="ARBA00022763"/>
    </source>
</evidence>
<dbReference type="NCBIfam" id="TIGR02785">
    <property type="entry name" value="addA_Gpos"/>
    <property type="match status" value="1"/>
</dbReference>
<proteinExistence type="inferred from homology"/>
<dbReference type="AlphaFoldDB" id="A0A0R1JQ38"/>